<sequence length="112" mass="12406">MMGTEELYLGMFHLTKTTEKDSFSPFDPQFGAHREELSCQRLLSISMPECFLPGWLAGWADFPQVSSDATAPDQSPKATLWGPAREKGRDDGAGRHRAQASQSVSLIWDSAM</sequence>
<proteinExistence type="predicted"/>
<feature type="region of interest" description="Disordered" evidence="1">
    <location>
        <begin position="66"/>
        <end position="112"/>
    </location>
</feature>
<dbReference type="Proteomes" id="UP000314294">
    <property type="component" value="Unassembled WGS sequence"/>
</dbReference>
<dbReference type="EMBL" id="SRLO01000651">
    <property type="protein sequence ID" value="TNN49547.1"/>
    <property type="molecule type" value="Genomic_DNA"/>
</dbReference>
<dbReference type="AlphaFoldDB" id="A0A4Z2G7K4"/>
<evidence type="ECO:0000313" key="2">
    <source>
        <dbReference type="EMBL" id="TNN49547.1"/>
    </source>
</evidence>
<feature type="compositionally biased region" description="Polar residues" evidence="1">
    <location>
        <begin position="66"/>
        <end position="77"/>
    </location>
</feature>
<evidence type="ECO:0000256" key="1">
    <source>
        <dbReference type="SAM" id="MobiDB-lite"/>
    </source>
</evidence>
<reference evidence="2 3" key="1">
    <citation type="submission" date="2019-03" db="EMBL/GenBank/DDBJ databases">
        <title>First draft genome of Liparis tanakae, snailfish: a comprehensive survey of snailfish specific genes.</title>
        <authorList>
            <person name="Kim W."/>
            <person name="Song I."/>
            <person name="Jeong J.-H."/>
            <person name="Kim D."/>
            <person name="Kim S."/>
            <person name="Ryu S."/>
            <person name="Song J.Y."/>
            <person name="Lee S.K."/>
        </authorList>
    </citation>
    <scope>NUCLEOTIDE SEQUENCE [LARGE SCALE GENOMIC DNA]</scope>
    <source>
        <tissue evidence="2">Muscle</tissue>
    </source>
</reference>
<evidence type="ECO:0000313" key="3">
    <source>
        <dbReference type="Proteomes" id="UP000314294"/>
    </source>
</evidence>
<gene>
    <name evidence="2" type="ORF">EYF80_040255</name>
</gene>
<name>A0A4Z2G7K4_9TELE</name>
<organism evidence="2 3">
    <name type="scientific">Liparis tanakae</name>
    <name type="common">Tanaka's snailfish</name>
    <dbReference type="NCBI Taxonomy" id="230148"/>
    <lineage>
        <taxon>Eukaryota</taxon>
        <taxon>Metazoa</taxon>
        <taxon>Chordata</taxon>
        <taxon>Craniata</taxon>
        <taxon>Vertebrata</taxon>
        <taxon>Euteleostomi</taxon>
        <taxon>Actinopterygii</taxon>
        <taxon>Neopterygii</taxon>
        <taxon>Teleostei</taxon>
        <taxon>Neoteleostei</taxon>
        <taxon>Acanthomorphata</taxon>
        <taxon>Eupercaria</taxon>
        <taxon>Perciformes</taxon>
        <taxon>Cottioidei</taxon>
        <taxon>Cottales</taxon>
        <taxon>Liparidae</taxon>
        <taxon>Liparis</taxon>
    </lineage>
</organism>
<comment type="caution">
    <text evidence="2">The sequence shown here is derived from an EMBL/GenBank/DDBJ whole genome shotgun (WGS) entry which is preliminary data.</text>
</comment>
<keyword evidence="3" id="KW-1185">Reference proteome</keyword>
<feature type="compositionally biased region" description="Basic and acidic residues" evidence="1">
    <location>
        <begin position="84"/>
        <end position="94"/>
    </location>
</feature>
<protein>
    <submittedName>
        <fullName evidence="2">Uncharacterized protein</fullName>
    </submittedName>
</protein>
<accession>A0A4Z2G7K4</accession>